<name>A0ABN8RYC2_9CNID</name>
<reference evidence="9 10" key="1">
    <citation type="submission" date="2022-05" db="EMBL/GenBank/DDBJ databases">
        <authorList>
            <consortium name="Genoscope - CEA"/>
            <person name="William W."/>
        </authorList>
    </citation>
    <scope>NUCLEOTIDE SEQUENCE [LARGE SCALE GENOMIC DNA]</scope>
</reference>
<dbReference type="Gene3D" id="3.40.390.10">
    <property type="entry name" value="Collagenase (Catalytic Domain)"/>
    <property type="match status" value="1"/>
</dbReference>
<evidence type="ECO:0000256" key="4">
    <source>
        <dbReference type="ARBA" id="ARBA00022833"/>
    </source>
</evidence>
<dbReference type="SUPFAM" id="SSF55486">
    <property type="entry name" value="Metalloproteases ('zincins'), catalytic domain"/>
    <property type="match status" value="1"/>
</dbReference>
<gene>
    <name evidence="9" type="ORF">PEVE_00014660</name>
</gene>
<keyword evidence="4 7" id="KW-0862">Zinc</keyword>
<comment type="caution">
    <text evidence="6">Lacks conserved residue(s) required for the propagation of feature annotation.</text>
</comment>
<feature type="domain" description="Peptidase M12A" evidence="8">
    <location>
        <begin position="87"/>
        <end position="283"/>
    </location>
</feature>
<evidence type="ECO:0000256" key="2">
    <source>
        <dbReference type="ARBA" id="ARBA00022723"/>
    </source>
</evidence>
<dbReference type="SMART" id="SM00235">
    <property type="entry name" value="ZnMc"/>
    <property type="match status" value="1"/>
</dbReference>
<feature type="active site" evidence="6">
    <location>
        <position position="182"/>
    </location>
</feature>
<dbReference type="InterPro" id="IPR006026">
    <property type="entry name" value="Peptidase_Metallo"/>
</dbReference>
<comment type="cofactor">
    <cofactor evidence="7">
        <name>Zn(2+)</name>
        <dbReference type="ChEBI" id="CHEBI:29105"/>
    </cofactor>
    <text evidence="7">Binds 1 zinc ion per subunit.</text>
</comment>
<dbReference type="EC" id="3.4.24.-" evidence="7"/>
<evidence type="ECO:0000256" key="6">
    <source>
        <dbReference type="PROSITE-ProRule" id="PRU01211"/>
    </source>
</evidence>
<evidence type="ECO:0000313" key="10">
    <source>
        <dbReference type="Proteomes" id="UP001159427"/>
    </source>
</evidence>
<evidence type="ECO:0000256" key="5">
    <source>
        <dbReference type="ARBA" id="ARBA00023049"/>
    </source>
</evidence>
<dbReference type="EMBL" id="CALNXI010002109">
    <property type="protein sequence ID" value="CAH3183104.1"/>
    <property type="molecule type" value="Genomic_DNA"/>
</dbReference>
<accession>A0ABN8RYC2</accession>
<evidence type="ECO:0000259" key="8">
    <source>
        <dbReference type="PROSITE" id="PS51864"/>
    </source>
</evidence>
<dbReference type="PANTHER" id="PTHR10127">
    <property type="entry name" value="DISCOIDIN, CUB, EGF, LAMININ , AND ZINC METALLOPROTEASE DOMAIN CONTAINING"/>
    <property type="match status" value="1"/>
</dbReference>
<keyword evidence="2 7" id="KW-0479">Metal-binding</keyword>
<comment type="caution">
    <text evidence="9">The sequence shown here is derived from an EMBL/GenBank/DDBJ whole genome shotgun (WGS) entry which is preliminary data.</text>
</comment>
<keyword evidence="1 7" id="KW-0645">Protease</keyword>
<dbReference type="InterPro" id="IPR034035">
    <property type="entry name" value="Astacin-like_dom"/>
</dbReference>
<dbReference type="PRINTS" id="PR00480">
    <property type="entry name" value="ASTACIN"/>
</dbReference>
<keyword evidence="3 7" id="KW-0378">Hydrolase</keyword>
<organism evidence="9 10">
    <name type="scientific">Porites evermanni</name>
    <dbReference type="NCBI Taxonomy" id="104178"/>
    <lineage>
        <taxon>Eukaryota</taxon>
        <taxon>Metazoa</taxon>
        <taxon>Cnidaria</taxon>
        <taxon>Anthozoa</taxon>
        <taxon>Hexacorallia</taxon>
        <taxon>Scleractinia</taxon>
        <taxon>Fungiina</taxon>
        <taxon>Poritidae</taxon>
        <taxon>Porites</taxon>
    </lineage>
</organism>
<proteinExistence type="predicted"/>
<evidence type="ECO:0000313" key="9">
    <source>
        <dbReference type="EMBL" id="CAH3183104.1"/>
    </source>
</evidence>
<sequence>SDGKAAPQSYSLLMKVSVNSDVHQLYTSRNKMKAFAMLLMIKMVFSAPINSDENRDIKDPDLFEGDMILTPEQRAYAMMGLDVSAPNKQGGASRGPLWPNGVLIYDISPVLANIPTAMAAIIAGMDEWSRKTCIRFRKRTTETDYAYFKYGSGCFSPVGKIGSRQDIILGDGCWGRGYVAHEIGLSLGFYHEQSRPDRDIYVSILWDNILPDKKYAFAKYGKFYIDSLGSPYDYRSVMHYKANAFTKNGLPTILVKQPGNIIGQRDGLSALDADQAKKLYRCGM</sequence>
<protein>
    <recommendedName>
        <fullName evidence="7">Metalloendopeptidase</fullName>
        <ecNumber evidence="7">3.4.24.-</ecNumber>
    </recommendedName>
</protein>
<dbReference type="Pfam" id="PF01400">
    <property type="entry name" value="Astacin"/>
    <property type="match status" value="1"/>
</dbReference>
<dbReference type="InterPro" id="IPR024079">
    <property type="entry name" value="MetalloPept_cat_dom_sf"/>
</dbReference>
<keyword evidence="5 7" id="KW-0482">Metalloprotease</keyword>
<keyword evidence="10" id="KW-1185">Reference proteome</keyword>
<feature type="non-terminal residue" evidence="9">
    <location>
        <position position="284"/>
    </location>
</feature>
<dbReference type="PANTHER" id="PTHR10127:SF780">
    <property type="entry name" value="METALLOENDOPEPTIDASE"/>
    <property type="match status" value="1"/>
</dbReference>
<dbReference type="InterPro" id="IPR001506">
    <property type="entry name" value="Peptidase_M12A"/>
</dbReference>
<dbReference type="Proteomes" id="UP001159427">
    <property type="component" value="Unassembled WGS sequence"/>
</dbReference>
<dbReference type="CDD" id="cd04280">
    <property type="entry name" value="ZnMc_astacin_like"/>
    <property type="match status" value="1"/>
</dbReference>
<evidence type="ECO:0000256" key="1">
    <source>
        <dbReference type="ARBA" id="ARBA00022670"/>
    </source>
</evidence>
<evidence type="ECO:0000256" key="3">
    <source>
        <dbReference type="ARBA" id="ARBA00022801"/>
    </source>
</evidence>
<evidence type="ECO:0000256" key="7">
    <source>
        <dbReference type="RuleBase" id="RU361183"/>
    </source>
</evidence>
<dbReference type="PROSITE" id="PS51864">
    <property type="entry name" value="ASTACIN"/>
    <property type="match status" value="1"/>
</dbReference>
<feature type="non-terminal residue" evidence="9">
    <location>
        <position position="1"/>
    </location>
</feature>